<keyword evidence="3" id="KW-1185">Reference proteome</keyword>
<sequence length="248" mass="28442">MNGGTVSVIPNKRVLEETEEGHVEIPKPNQSCHLTPSRNSTTTSKITGASPAQHEQPQPISIPFQLKEREGHSLNYSAAKIEFTIKRILSRVRTNQDTSGKTATHDFLIYSNHQELGYGEIKVNGVGERLQEEDRARLGERLKKQLHHRIKEAKSSREFYVFGVFITDNIMELYRSSFSKENGYNLVLLSKIMLPTLGSTYTSIEESLEILFSFKESIINTMQDPSECERPYIYREYYNYLKPTVSFI</sequence>
<gene>
    <name evidence="2" type="ORF">CU097_012649</name>
</gene>
<evidence type="ECO:0000256" key="1">
    <source>
        <dbReference type="SAM" id="MobiDB-lite"/>
    </source>
</evidence>
<name>A0A367K2P3_RHIAZ</name>
<organism evidence="2 3">
    <name type="scientific">Rhizopus azygosporus</name>
    <name type="common">Rhizopus microsporus var. azygosporus</name>
    <dbReference type="NCBI Taxonomy" id="86630"/>
    <lineage>
        <taxon>Eukaryota</taxon>
        <taxon>Fungi</taxon>
        <taxon>Fungi incertae sedis</taxon>
        <taxon>Mucoromycota</taxon>
        <taxon>Mucoromycotina</taxon>
        <taxon>Mucoromycetes</taxon>
        <taxon>Mucorales</taxon>
        <taxon>Mucorineae</taxon>
        <taxon>Rhizopodaceae</taxon>
        <taxon>Rhizopus</taxon>
    </lineage>
</organism>
<proteinExistence type="predicted"/>
<feature type="compositionally biased region" description="Polar residues" evidence="1">
    <location>
        <begin position="28"/>
        <end position="47"/>
    </location>
</feature>
<comment type="caution">
    <text evidence="2">The sequence shown here is derived from an EMBL/GenBank/DDBJ whole genome shotgun (WGS) entry which is preliminary data.</text>
</comment>
<evidence type="ECO:0000313" key="3">
    <source>
        <dbReference type="Proteomes" id="UP000252139"/>
    </source>
</evidence>
<dbReference type="OrthoDB" id="2276048at2759"/>
<dbReference type="EMBL" id="PJQL01000369">
    <property type="protein sequence ID" value="RCH96436.1"/>
    <property type="molecule type" value="Genomic_DNA"/>
</dbReference>
<dbReference type="AlphaFoldDB" id="A0A367K2P3"/>
<reference evidence="2 3" key="1">
    <citation type="journal article" date="2018" name="G3 (Bethesda)">
        <title>Phylogenetic and Phylogenomic Definition of Rhizopus Species.</title>
        <authorList>
            <person name="Gryganskyi A.P."/>
            <person name="Golan J."/>
            <person name="Dolatabadi S."/>
            <person name="Mondo S."/>
            <person name="Robb S."/>
            <person name="Idnurm A."/>
            <person name="Muszewska A."/>
            <person name="Steczkiewicz K."/>
            <person name="Masonjones S."/>
            <person name="Liao H.L."/>
            <person name="Gajdeczka M.T."/>
            <person name="Anike F."/>
            <person name="Vuek A."/>
            <person name="Anishchenko I.M."/>
            <person name="Voigt K."/>
            <person name="de Hoog G.S."/>
            <person name="Smith M.E."/>
            <person name="Heitman J."/>
            <person name="Vilgalys R."/>
            <person name="Stajich J.E."/>
        </authorList>
    </citation>
    <scope>NUCLEOTIDE SEQUENCE [LARGE SCALE GENOMIC DNA]</scope>
    <source>
        <strain evidence="2 3">CBS 357.93</strain>
    </source>
</reference>
<accession>A0A367K2P3</accession>
<protein>
    <submittedName>
        <fullName evidence="2">Uncharacterized protein</fullName>
    </submittedName>
</protein>
<feature type="region of interest" description="Disordered" evidence="1">
    <location>
        <begin position="17"/>
        <end position="59"/>
    </location>
</feature>
<dbReference type="Proteomes" id="UP000252139">
    <property type="component" value="Unassembled WGS sequence"/>
</dbReference>
<evidence type="ECO:0000313" key="2">
    <source>
        <dbReference type="EMBL" id="RCH96436.1"/>
    </source>
</evidence>